<dbReference type="Proteomes" id="UP000000263">
    <property type="component" value="Chromosome"/>
</dbReference>
<dbReference type="PROSITE" id="PS00715">
    <property type="entry name" value="SIGMA70_1"/>
    <property type="match status" value="1"/>
</dbReference>
<dbReference type="InterPro" id="IPR007624">
    <property type="entry name" value="RNA_pol_sigma70_r3"/>
</dbReference>
<dbReference type="InterPro" id="IPR036388">
    <property type="entry name" value="WH-like_DNA-bd_sf"/>
</dbReference>
<keyword evidence="4 5" id="KW-0804">Transcription</keyword>
<evidence type="ECO:0000256" key="3">
    <source>
        <dbReference type="ARBA" id="ARBA00023125"/>
    </source>
</evidence>
<name>A7NN98_ROSCS</name>
<evidence type="ECO:0000259" key="8">
    <source>
        <dbReference type="PROSITE" id="PS00716"/>
    </source>
</evidence>
<dbReference type="Pfam" id="PF00140">
    <property type="entry name" value="Sigma70_r1_2"/>
    <property type="match status" value="1"/>
</dbReference>
<keyword evidence="3 5" id="KW-0238">DNA-binding</keyword>
<protein>
    <recommendedName>
        <fullName evidence="5">RNA polymerase sigma factor</fullName>
    </recommendedName>
</protein>
<dbReference type="InterPro" id="IPR007630">
    <property type="entry name" value="RNA_pol_sigma70_r4"/>
</dbReference>
<dbReference type="KEGG" id="rca:Rcas_2972"/>
<dbReference type="Gene3D" id="1.20.120.1810">
    <property type="match status" value="1"/>
</dbReference>
<dbReference type="CDD" id="cd06171">
    <property type="entry name" value="Sigma70_r4"/>
    <property type="match status" value="1"/>
</dbReference>
<dbReference type="FunFam" id="1.10.601.10:FF:000001">
    <property type="entry name" value="RNA polymerase sigma factor SigA"/>
    <property type="match status" value="1"/>
</dbReference>
<evidence type="ECO:0000256" key="4">
    <source>
        <dbReference type="ARBA" id="ARBA00023163"/>
    </source>
</evidence>
<evidence type="ECO:0000256" key="6">
    <source>
        <dbReference type="SAM" id="MobiDB-lite"/>
    </source>
</evidence>
<keyword evidence="2 5" id="KW-0731">Sigma factor</keyword>
<reference evidence="9 10" key="1">
    <citation type="submission" date="2007-08" db="EMBL/GenBank/DDBJ databases">
        <title>Complete sequence of Roseiflexus castenholzii DSM 13941.</title>
        <authorList>
            <consortium name="US DOE Joint Genome Institute"/>
            <person name="Copeland A."/>
            <person name="Lucas S."/>
            <person name="Lapidus A."/>
            <person name="Barry K."/>
            <person name="Glavina del Rio T."/>
            <person name="Dalin E."/>
            <person name="Tice H."/>
            <person name="Pitluck S."/>
            <person name="Thompson L.S."/>
            <person name="Brettin T."/>
            <person name="Bruce D."/>
            <person name="Detter J.C."/>
            <person name="Han C."/>
            <person name="Tapia R."/>
            <person name="Schmutz J."/>
            <person name="Larimer F."/>
            <person name="Land M."/>
            <person name="Hauser L."/>
            <person name="Kyrpides N."/>
            <person name="Mikhailova N."/>
            <person name="Bryant D.A."/>
            <person name="Hanada S."/>
            <person name="Tsukatani Y."/>
            <person name="Richardson P."/>
        </authorList>
    </citation>
    <scope>NUCLEOTIDE SEQUENCE [LARGE SCALE GENOMIC DNA]</scope>
    <source>
        <strain evidence="10">DSM 13941 / HLO8</strain>
    </source>
</reference>
<dbReference type="AlphaFoldDB" id="A7NN98"/>
<dbReference type="PANTHER" id="PTHR30603">
    <property type="entry name" value="RNA POLYMERASE SIGMA FACTOR RPO"/>
    <property type="match status" value="1"/>
</dbReference>
<comment type="function">
    <text evidence="5">Sigma factors are initiation factors that promote the attachment of RNA polymerase to specific initiation sites and are then released.</text>
</comment>
<dbReference type="HOGENOM" id="CLU_014793_3_5_0"/>
<dbReference type="eggNOG" id="COG0568">
    <property type="taxonomic scope" value="Bacteria"/>
</dbReference>
<dbReference type="GO" id="GO:0006352">
    <property type="term" value="P:DNA-templated transcription initiation"/>
    <property type="evidence" value="ECO:0007669"/>
    <property type="project" value="InterPro"/>
</dbReference>
<dbReference type="InterPro" id="IPR013325">
    <property type="entry name" value="RNA_pol_sigma_r2"/>
</dbReference>
<sequence length="348" mass="39509">MSRMMQQHPWDELDERQEIVNEDDTAPVTDIEEMTAETLEETLEPDSTLDSIQHYLQEIGRVPLLTAAEEIELAERMERGAAAERRLASGEDLSPQLRQALLADVAAAQEARRHLIQANLRLVVSIAKKYVGRGLSLLDLIQEGNIGLMRAVEKFDYHKGNRFSTYATWWIRQAVTRAIAEQGRTIRLPVHMSESVGQVKRTADRLAQALERQPTPEEIATALGQPTERIERVLEASRRPVSLETPVGEDGEHTLGDFLQDSELPTPVEAASQQLLRRDLAAALDRLNERERRIIDLRYGLVDGQRRTLEEVGRVLGMTRERARQIEAEALRRLRAPDVGLHLRDYLE</sequence>
<evidence type="ECO:0000259" key="7">
    <source>
        <dbReference type="PROSITE" id="PS00715"/>
    </source>
</evidence>
<proteinExistence type="inferred from homology"/>
<dbReference type="PRINTS" id="PR00046">
    <property type="entry name" value="SIGMA70FCT"/>
</dbReference>
<dbReference type="Pfam" id="PF04542">
    <property type="entry name" value="Sigma70_r2"/>
    <property type="match status" value="1"/>
</dbReference>
<dbReference type="Gene3D" id="1.10.601.10">
    <property type="entry name" value="RNA Polymerase Primary Sigma Factor"/>
    <property type="match status" value="1"/>
</dbReference>
<dbReference type="Gene3D" id="1.10.10.10">
    <property type="entry name" value="Winged helix-like DNA-binding domain superfamily/Winged helix DNA-binding domain"/>
    <property type="match status" value="2"/>
</dbReference>
<dbReference type="InterPro" id="IPR050239">
    <property type="entry name" value="Sigma-70_RNA_pol_init_factors"/>
</dbReference>
<dbReference type="InterPro" id="IPR000943">
    <property type="entry name" value="RNA_pol_sigma70"/>
</dbReference>
<dbReference type="InterPro" id="IPR013324">
    <property type="entry name" value="RNA_pol_sigma_r3/r4-like"/>
</dbReference>
<dbReference type="InterPro" id="IPR014284">
    <property type="entry name" value="RNA_pol_sigma-70_dom"/>
</dbReference>
<dbReference type="PANTHER" id="PTHR30603:SF67">
    <property type="entry name" value="RNA POLYMERASE SIGMA FACTOR RPOS"/>
    <property type="match status" value="1"/>
</dbReference>
<keyword evidence="1 5" id="KW-0805">Transcription regulation</keyword>
<dbReference type="InterPro" id="IPR009042">
    <property type="entry name" value="RNA_pol_sigma70_r1_2"/>
</dbReference>
<evidence type="ECO:0000313" key="9">
    <source>
        <dbReference type="EMBL" id="ABU59031.1"/>
    </source>
</evidence>
<dbReference type="Pfam" id="PF04545">
    <property type="entry name" value="Sigma70_r4"/>
    <property type="match status" value="1"/>
</dbReference>
<feature type="compositionally biased region" description="Acidic residues" evidence="6">
    <location>
        <begin position="12"/>
        <end position="29"/>
    </location>
</feature>
<dbReference type="Pfam" id="PF04539">
    <property type="entry name" value="Sigma70_r3"/>
    <property type="match status" value="1"/>
</dbReference>
<dbReference type="OrthoDB" id="147018at2"/>
<dbReference type="NCBIfam" id="TIGR02937">
    <property type="entry name" value="sigma70-ECF"/>
    <property type="match status" value="1"/>
</dbReference>
<organism evidence="9 10">
    <name type="scientific">Roseiflexus castenholzii (strain DSM 13941 / HLO8)</name>
    <dbReference type="NCBI Taxonomy" id="383372"/>
    <lineage>
        <taxon>Bacteria</taxon>
        <taxon>Bacillati</taxon>
        <taxon>Chloroflexota</taxon>
        <taxon>Chloroflexia</taxon>
        <taxon>Chloroflexales</taxon>
        <taxon>Roseiflexineae</taxon>
        <taxon>Roseiflexaceae</taxon>
        <taxon>Roseiflexus</taxon>
    </lineage>
</organism>
<evidence type="ECO:0000313" key="10">
    <source>
        <dbReference type="Proteomes" id="UP000000263"/>
    </source>
</evidence>
<gene>
    <name evidence="9" type="ordered locus">Rcas_2972</name>
</gene>
<feature type="region of interest" description="Disordered" evidence="6">
    <location>
        <begin position="1"/>
        <end position="29"/>
    </location>
</feature>
<dbReference type="RefSeq" id="WP_012121455.1">
    <property type="nucleotide sequence ID" value="NC_009767.1"/>
</dbReference>
<keyword evidence="10" id="KW-1185">Reference proteome</keyword>
<evidence type="ECO:0000256" key="1">
    <source>
        <dbReference type="ARBA" id="ARBA00023015"/>
    </source>
</evidence>
<dbReference type="InterPro" id="IPR007627">
    <property type="entry name" value="RNA_pol_sigma70_r2"/>
</dbReference>
<dbReference type="SUPFAM" id="SSF88946">
    <property type="entry name" value="Sigma2 domain of RNA polymerase sigma factors"/>
    <property type="match status" value="1"/>
</dbReference>
<dbReference type="STRING" id="383372.Rcas_2972"/>
<evidence type="ECO:0000256" key="5">
    <source>
        <dbReference type="RuleBase" id="RU362124"/>
    </source>
</evidence>
<dbReference type="GO" id="GO:0016987">
    <property type="term" value="F:sigma factor activity"/>
    <property type="evidence" value="ECO:0007669"/>
    <property type="project" value="UniProtKB-KW"/>
</dbReference>
<feature type="domain" description="RNA polymerase sigma-70" evidence="8">
    <location>
        <begin position="308"/>
        <end position="334"/>
    </location>
</feature>
<dbReference type="PROSITE" id="PS00716">
    <property type="entry name" value="SIGMA70_2"/>
    <property type="match status" value="1"/>
</dbReference>
<evidence type="ECO:0000256" key="2">
    <source>
        <dbReference type="ARBA" id="ARBA00023082"/>
    </source>
</evidence>
<feature type="domain" description="RNA polymerase sigma-70" evidence="7">
    <location>
        <begin position="139"/>
        <end position="152"/>
    </location>
</feature>
<dbReference type="SUPFAM" id="SSF88659">
    <property type="entry name" value="Sigma3 and sigma4 domains of RNA polymerase sigma factors"/>
    <property type="match status" value="2"/>
</dbReference>
<dbReference type="EMBL" id="CP000804">
    <property type="protein sequence ID" value="ABU59031.1"/>
    <property type="molecule type" value="Genomic_DNA"/>
</dbReference>
<dbReference type="GO" id="GO:0003677">
    <property type="term" value="F:DNA binding"/>
    <property type="evidence" value="ECO:0007669"/>
    <property type="project" value="UniProtKB-KW"/>
</dbReference>
<accession>A7NN98</accession>
<comment type="similarity">
    <text evidence="5">Belongs to the sigma-70 factor family.</text>
</comment>